<evidence type="ECO:0000313" key="2">
    <source>
        <dbReference type="Proteomes" id="UP000566819"/>
    </source>
</evidence>
<dbReference type="OrthoDB" id="3565182at2759"/>
<sequence length="786" mass="80858">MKSVSSLKKEAYENSMVEYDYNTYSLNSDYAIGIAHLTYVYNSTDYSYQSISHKWQIECARNVTIATVSTIVYEYNHTAITSVKTVSANTTATSVVTTDSATVTNADPSQNKKRTYMDLTMPTSFIYGTVFTDPYGSTYESPTPIIRYEGIEYTEIPATQISAVPYIPTMLTAFPSGFYTGEMIIQSSVPDQLLAWMTSHSPSNAPSYWTNLDQCSRETTRDHKSQVFAHQTVNFITATEVTTSTMTGAIGTNFEVLGTPQTSKASPSFTEAPITGTTVLQVHEPVTSSSVSQVDISLTPASSSIPITLTVIASFVSNNEAIPDGSSQATTGTAITATASPGSSPASIYIQLAPSTSSPAAPPQITIGTSTYTPNSVSAFVIGSQTLTAGGSIIVSASGPGGISTTIALPISPTEVVVNGATQALQNPPASTTQQQHLVLGSSTLTQNSASAFLIGTQTLTPGSQITASGTTISLAAEGSSVVINGNTQALQSPVPTTTNFQPQLIIGSSTYTANSASVFVVGTQTLAPGAQITASGTTISLATGGSSLIVNGNTQAVQTLRPTTTQLAPQLIVGSSTYTANSASAFVIGSQTLAPGSQITAQGKTLSLAPSGSTVIVNGTPQTLQQPTKTTPPYLVIGTSTYTPNSASAFVIGTQTLAPGSIITASGTTLSLALTGSKVVINGETSTLRPPPSLTTTALSAPYVTIDSSTYTLNSKSDLVIASQTLLPGSAITVSGTTISLPTTGSNIIINGATQIFQTPSPTSTAAAAAISNTSKGAGWIIGGY</sequence>
<organism evidence="1 2">
    <name type="scientific">Cudoniella acicularis</name>
    <dbReference type="NCBI Taxonomy" id="354080"/>
    <lineage>
        <taxon>Eukaryota</taxon>
        <taxon>Fungi</taxon>
        <taxon>Dikarya</taxon>
        <taxon>Ascomycota</taxon>
        <taxon>Pezizomycotina</taxon>
        <taxon>Leotiomycetes</taxon>
        <taxon>Helotiales</taxon>
        <taxon>Tricladiaceae</taxon>
        <taxon>Cudoniella</taxon>
    </lineage>
</organism>
<proteinExistence type="predicted"/>
<comment type="caution">
    <text evidence="1">The sequence shown here is derived from an EMBL/GenBank/DDBJ whole genome shotgun (WGS) entry which is preliminary data.</text>
</comment>
<protein>
    <submittedName>
        <fullName evidence="1">Uncharacterized protein</fullName>
    </submittedName>
</protein>
<reference evidence="1 2" key="1">
    <citation type="submission" date="2020-03" db="EMBL/GenBank/DDBJ databases">
        <title>Draft Genome Sequence of Cudoniella acicularis.</title>
        <authorList>
            <person name="Buettner E."/>
            <person name="Kellner H."/>
        </authorList>
    </citation>
    <scope>NUCLEOTIDE SEQUENCE [LARGE SCALE GENOMIC DNA]</scope>
    <source>
        <strain evidence="1 2">DSM 108380</strain>
    </source>
</reference>
<gene>
    <name evidence="1" type="ORF">G7Y89_g14807</name>
</gene>
<accession>A0A8H4QYA9</accession>
<keyword evidence="2" id="KW-1185">Reference proteome</keyword>
<dbReference type="AlphaFoldDB" id="A0A8H4QYA9"/>
<dbReference type="EMBL" id="JAAMPI010002061">
    <property type="protein sequence ID" value="KAF4619038.1"/>
    <property type="molecule type" value="Genomic_DNA"/>
</dbReference>
<evidence type="ECO:0000313" key="1">
    <source>
        <dbReference type="EMBL" id="KAF4619038.1"/>
    </source>
</evidence>
<dbReference type="Proteomes" id="UP000566819">
    <property type="component" value="Unassembled WGS sequence"/>
</dbReference>
<name>A0A8H4QYA9_9HELO</name>